<keyword evidence="2" id="KW-1185">Reference proteome</keyword>
<evidence type="ECO:0000313" key="1">
    <source>
        <dbReference type="EMBL" id="KIO33345.1"/>
    </source>
</evidence>
<protein>
    <submittedName>
        <fullName evidence="1">Uncharacterized protein</fullName>
    </submittedName>
</protein>
<sequence>MPCFPSCSCAHAFPPIPVLTTGENLMLYLYHALLYASHFLHHDFFSLLHLQYSFSMLFLGLSCSISLLSSLHPPLLPFSSTFFSSSSFTVEYAGNITRFSLEQSAPVARSLSCSRQ</sequence>
<accession>A0A0C3QL36</accession>
<reference evidence="2" key="2">
    <citation type="submission" date="2015-01" db="EMBL/GenBank/DDBJ databases">
        <title>Evolutionary Origins and Diversification of the Mycorrhizal Mutualists.</title>
        <authorList>
            <consortium name="DOE Joint Genome Institute"/>
            <consortium name="Mycorrhizal Genomics Consortium"/>
            <person name="Kohler A."/>
            <person name="Kuo A."/>
            <person name="Nagy L.G."/>
            <person name="Floudas D."/>
            <person name="Copeland A."/>
            <person name="Barry K.W."/>
            <person name="Cichocki N."/>
            <person name="Veneault-Fourrey C."/>
            <person name="LaButti K."/>
            <person name="Lindquist E.A."/>
            <person name="Lipzen A."/>
            <person name="Lundell T."/>
            <person name="Morin E."/>
            <person name="Murat C."/>
            <person name="Riley R."/>
            <person name="Ohm R."/>
            <person name="Sun H."/>
            <person name="Tunlid A."/>
            <person name="Henrissat B."/>
            <person name="Grigoriev I.V."/>
            <person name="Hibbett D.S."/>
            <person name="Martin F."/>
        </authorList>
    </citation>
    <scope>NUCLEOTIDE SEQUENCE [LARGE SCALE GENOMIC DNA]</scope>
    <source>
        <strain evidence="2">MUT 4182</strain>
    </source>
</reference>
<dbReference type="HOGENOM" id="CLU_2098636_0_0_1"/>
<proteinExistence type="predicted"/>
<gene>
    <name evidence="1" type="ORF">M407DRAFT_199123</name>
</gene>
<evidence type="ECO:0000313" key="2">
    <source>
        <dbReference type="Proteomes" id="UP000054248"/>
    </source>
</evidence>
<organism evidence="1 2">
    <name type="scientific">Tulasnella calospora MUT 4182</name>
    <dbReference type="NCBI Taxonomy" id="1051891"/>
    <lineage>
        <taxon>Eukaryota</taxon>
        <taxon>Fungi</taxon>
        <taxon>Dikarya</taxon>
        <taxon>Basidiomycota</taxon>
        <taxon>Agaricomycotina</taxon>
        <taxon>Agaricomycetes</taxon>
        <taxon>Cantharellales</taxon>
        <taxon>Tulasnellaceae</taxon>
        <taxon>Tulasnella</taxon>
    </lineage>
</organism>
<dbReference type="AlphaFoldDB" id="A0A0C3QL36"/>
<dbReference type="Proteomes" id="UP000054248">
    <property type="component" value="Unassembled WGS sequence"/>
</dbReference>
<reference evidence="1 2" key="1">
    <citation type="submission" date="2014-04" db="EMBL/GenBank/DDBJ databases">
        <authorList>
            <consortium name="DOE Joint Genome Institute"/>
            <person name="Kuo A."/>
            <person name="Girlanda M."/>
            <person name="Perotto S."/>
            <person name="Kohler A."/>
            <person name="Nagy L.G."/>
            <person name="Floudas D."/>
            <person name="Copeland A."/>
            <person name="Barry K.W."/>
            <person name="Cichocki N."/>
            <person name="Veneault-Fourrey C."/>
            <person name="LaButti K."/>
            <person name="Lindquist E.A."/>
            <person name="Lipzen A."/>
            <person name="Lundell T."/>
            <person name="Morin E."/>
            <person name="Murat C."/>
            <person name="Sun H."/>
            <person name="Tunlid A."/>
            <person name="Henrissat B."/>
            <person name="Grigoriev I.V."/>
            <person name="Hibbett D.S."/>
            <person name="Martin F."/>
            <person name="Nordberg H.P."/>
            <person name="Cantor M.N."/>
            <person name="Hua S.X."/>
        </authorList>
    </citation>
    <scope>NUCLEOTIDE SEQUENCE [LARGE SCALE GENOMIC DNA]</scope>
    <source>
        <strain evidence="1 2">MUT 4182</strain>
    </source>
</reference>
<name>A0A0C3QL36_9AGAM</name>
<dbReference type="EMBL" id="KN822949">
    <property type="protein sequence ID" value="KIO33345.1"/>
    <property type="molecule type" value="Genomic_DNA"/>
</dbReference>